<feature type="transmembrane region" description="Helical" evidence="1">
    <location>
        <begin position="66"/>
        <end position="88"/>
    </location>
</feature>
<name>A0ABV2BDD4_9LACO</name>
<dbReference type="Proteomes" id="UP001434419">
    <property type="component" value="Unassembled WGS sequence"/>
</dbReference>
<gene>
    <name evidence="2" type="ORF">ABVC42_14010</name>
</gene>
<protein>
    <recommendedName>
        <fullName evidence="4">SLATT domain-containing protein</fullName>
    </recommendedName>
</protein>
<proteinExistence type="predicted"/>
<comment type="caution">
    <text evidence="2">The sequence shown here is derived from an EMBL/GenBank/DDBJ whole genome shotgun (WGS) entry which is preliminary data.</text>
</comment>
<dbReference type="RefSeq" id="WP_133476501.1">
    <property type="nucleotide sequence ID" value="NZ_JBETVU010000013.1"/>
</dbReference>
<accession>A0ABV2BDD4</accession>
<keyword evidence="1" id="KW-0812">Transmembrane</keyword>
<evidence type="ECO:0008006" key="4">
    <source>
        <dbReference type="Google" id="ProtNLM"/>
    </source>
</evidence>
<evidence type="ECO:0000313" key="2">
    <source>
        <dbReference type="EMBL" id="MES5150946.1"/>
    </source>
</evidence>
<feature type="transmembrane region" description="Helical" evidence="1">
    <location>
        <begin position="94"/>
        <end position="112"/>
    </location>
</feature>
<keyword evidence="1" id="KW-0472">Membrane</keyword>
<evidence type="ECO:0000256" key="1">
    <source>
        <dbReference type="SAM" id="Phobius"/>
    </source>
</evidence>
<sequence length="177" mass="20589">MKSDKNSTNYKKESSAYIKNFNNASWLEKLRFKTKGLFSGDPKLTVRVDRKNHKIKIVLFDNHFKLMFVLALFFIICWGYCIFKTIVASEENDILKFGIISLIAFFFATMIIRRAIQYEKEIFAYIDNLVRHGDATNKLFNGMLSGSSKDINNALQKIDKENMQVVSDFKKKNTSEK</sequence>
<organism evidence="2 3">
    <name type="scientific">Lactobacillus crispatus</name>
    <dbReference type="NCBI Taxonomy" id="47770"/>
    <lineage>
        <taxon>Bacteria</taxon>
        <taxon>Bacillati</taxon>
        <taxon>Bacillota</taxon>
        <taxon>Bacilli</taxon>
        <taxon>Lactobacillales</taxon>
        <taxon>Lactobacillaceae</taxon>
        <taxon>Lactobacillus</taxon>
    </lineage>
</organism>
<evidence type="ECO:0000313" key="3">
    <source>
        <dbReference type="Proteomes" id="UP001434419"/>
    </source>
</evidence>
<reference evidence="2" key="1">
    <citation type="submission" date="2024-06" db="EMBL/GenBank/DDBJ databases">
        <title>Vaginal Lactobacillus fatty acid response mechanisms reveal a metabolite-targeted strategy for bacterial vaginosis treatment.</title>
        <authorList>
            <person name="Zhu M."/>
            <person name="Blainey P.C."/>
            <person name="Bloom S.M."/>
            <person name="Kwon D.S."/>
        </authorList>
    </citation>
    <scope>NUCLEOTIDE SEQUENCE</scope>
    <source>
        <strain evidence="2">194_F1_1</strain>
    </source>
</reference>
<keyword evidence="1" id="KW-1133">Transmembrane helix</keyword>
<keyword evidence="3" id="KW-1185">Reference proteome</keyword>
<dbReference type="EMBL" id="JBETVU010000013">
    <property type="protein sequence ID" value="MES5150946.1"/>
    <property type="molecule type" value="Genomic_DNA"/>
</dbReference>